<dbReference type="EMBL" id="DF237531">
    <property type="protein sequence ID" value="GAQ89959.1"/>
    <property type="molecule type" value="Genomic_DNA"/>
</dbReference>
<dbReference type="Proteomes" id="UP000054558">
    <property type="component" value="Unassembled WGS sequence"/>
</dbReference>
<dbReference type="STRING" id="105231.A0A1Y1IKM8"/>
<evidence type="ECO:0000313" key="2">
    <source>
        <dbReference type="Proteomes" id="UP000054558"/>
    </source>
</evidence>
<dbReference type="SUPFAM" id="SSF141130">
    <property type="entry name" value="Acetamidase/Formamidase-like"/>
    <property type="match status" value="1"/>
</dbReference>
<dbReference type="GO" id="GO:0016811">
    <property type="term" value="F:hydrolase activity, acting on carbon-nitrogen (but not peptide) bonds, in linear amides"/>
    <property type="evidence" value="ECO:0007669"/>
    <property type="project" value="InterPro"/>
</dbReference>
<accession>A0A1Y1IKM8</accession>
<sequence length="151" mass="16568">MRAPLTETRDYILVHGFAYNDYISELTKPSDIGKPQFGADLNKAFANTYFNTRQFLIDGFGLTERESISVMSTSVDFGVTQVVDSNWGAHGIIYKSVFSKKTSPAGGIPLMSSKRKLLESAAAAAGEEAYPDMIQMMEEALAQRAADAREL</sequence>
<organism evidence="1 2">
    <name type="scientific">Klebsormidium nitens</name>
    <name type="common">Green alga</name>
    <name type="synonym">Ulothrix nitens</name>
    <dbReference type="NCBI Taxonomy" id="105231"/>
    <lineage>
        <taxon>Eukaryota</taxon>
        <taxon>Viridiplantae</taxon>
        <taxon>Streptophyta</taxon>
        <taxon>Klebsormidiophyceae</taxon>
        <taxon>Klebsormidiales</taxon>
        <taxon>Klebsormidiaceae</taxon>
        <taxon>Klebsormidium</taxon>
    </lineage>
</organism>
<protein>
    <submittedName>
        <fullName evidence="1">Uncharacterized protein</fullName>
    </submittedName>
</protein>
<name>A0A1Y1IKM8_KLENI</name>
<dbReference type="PANTHER" id="PTHR31891:SF1">
    <property type="entry name" value="FORMAMIDASE C869.04-RELATED"/>
    <property type="match status" value="1"/>
</dbReference>
<dbReference type="PANTHER" id="PTHR31891">
    <property type="entry name" value="FORMAMIDASE C869.04-RELATED"/>
    <property type="match status" value="1"/>
</dbReference>
<evidence type="ECO:0000313" key="1">
    <source>
        <dbReference type="EMBL" id="GAQ89959.1"/>
    </source>
</evidence>
<dbReference type="OrthoDB" id="10586031at2759"/>
<dbReference type="InterPro" id="IPR004304">
    <property type="entry name" value="FmdA_AmdA"/>
</dbReference>
<gene>
    <name evidence="1" type="ORF">KFL_005820030</name>
</gene>
<dbReference type="AlphaFoldDB" id="A0A1Y1IKM8"/>
<reference evidence="1 2" key="1">
    <citation type="journal article" date="2014" name="Nat. Commun.">
        <title>Klebsormidium flaccidum genome reveals primary factors for plant terrestrial adaptation.</title>
        <authorList>
            <person name="Hori K."/>
            <person name="Maruyama F."/>
            <person name="Fujisawa T."/>
            <person name="Togashi T."/>
            <person name="Yamamoto N."/>
            <person name="Seo M."/>
            <person name="Sato S."/>
            <person name="Yamada T."/>
            <person name="Mori H."/>
            <person name="Tajima N."/>
            <person name="Moriyama T."/>
            <person name="Ikeuchi M."/>
            <person name="Watanabe M."/>
            <person name="Wada H."/>
            <person name="Kobayashi K."/>
            <person name="Saito M."/>
            <person name="Masuda T."/>
            <person name="Sasaki-Sekimoto Y."/>
            <person name="Mashiguchi K."/>
            <person name="Awai K."/>
            <person name="Shimojima M."/>
            <person name="Masuda S."/>
            <person name="Iwai M."/>
            <person name="Nobusawa T."/>
            <person name="Narise T."/>
            <person name="Kondo S."/>
            <person name="Saito H."/>
            <person name="Sato R."/>
            <person name="Murakawa M."/>
            <person name="Ihara Y."/>
            <person name="Oshima-Yamada Y."/>
            <person name="Ohtaka K."/>
            <person name="Satoh M."/>
            <person name="Sonobe K."/>
            <person name="Ishii M."/>
            <person name="Ohtani R."/>
            <person name="Kanamori-Sato M."/>
            <person name="Honoki R."/>
            <person name="Miyazaki D."/>
            <person name="Mochizuki H."/>
            <person name="Umetsu J."/>
            <person name="Higashi K."/>
            <person name="Shibata D."/>
            <person name="Kamiya Y."/>
            <person name="Sato N."/>
            <person name="Nakamura Y."/>
            <person name="Tabata S."/>
            <person name="Ida S."/>
            <person name="Kurokawa K."/>
            <person name="Ohta H."/>
        </authorList>
    </citation>
    <scope>NUCLEOTIDE SEQUENCE [LARGE SCALE GENOMIC DNA]</scope>
    <source>
        <strain evidence="1 2">NIES-2285</strain>
    </source>
</reference>
<keyword evidence="2" id="KW-1185">Reference proteome</keyword>
<dbReference type="Gene3D" id="3.10.28.20">
    <property type="entry name" value="Acetamidase/Formamidase-like domains"/>
    <property type="match status" value="1"/>
</dbReference>
<proteinExistence type="predicted"/>